<sequence length="22" mass="2866">MLYHFIIKLRICLFCFYTKEWP</sequence>
<proteinExistence type="predicted"/>
<dbReference type="EMBL" id="GBRH01254170">
    <property type="protein sequence ID" value="JAD43725.1"/>
    <property type="molecule type" value="Transcribed_RNA"/>
</dbReference>
<name>A0A0A9A3Z4_ARUDO</name>
<reference evidence="1" key="2">
    <citation type="journal article" date="2015" name="Data Brief">
        <title>Shoot transcriptome of the giant reed, Arundo donax.</title>
        <authorList>
            <person name="Barrero R.A."/>
            <person name="Guerrero F.D."/>
            <person name="Moolhuijzen P."/>
            <person name="Goolsby J.A."/>
            <person name="Tidwell J."/>
            <person name="Bellgard S.E."/>
            <person name="Bellgard M.I."/>
        </authorList>
    </citation>
    <scope>NUCLEOTIDE SEQUENCE</scope>
    <source>
        <tissue evidence="1">Shoot tissue taken approximately 20 cm above the soil surface</tissue>
    </source>
</reference>
<organism evidence="1">
    <name type="scientific">Arundo donax</name>
    <name type="common">Giant reed</name>
    <name type="synonym">Donax arundinaceus</name>
    <dbReference type="NCBI Taxonomy" id="35708"/>
    <lineage>
        <taxon>Eukaryota</taxon>
        <taxon>Viridiplantae</taxon>
        <taxon>Streptophyta</taxon>
        <taxon>Embryophyta</taxon>
        <taxon>Tracheophyta</taxon>
        <taxon>Spermatophyta</taxon>
        <taxon>Magnoliopsida</taxon>
        <taxon>Liliopsida</taxon>
        <taxon>Poales</taxon>
        <taxon>Poaceae</taxon>
        <taxon>PACMAD clade</taxon>
        <taxon>Arundinoideae</taxon>
        <taxon>Arundineae</taxon>
        <taxon>Arundo</taxon>
    </lineage>
</organism>
<dbReference type="AlphaFoldDB" id="A0A0A9A3Z4"/>
<reference evidence="1" key="1">
    <citation type="submission" date="2014-09" db="EMBL/GenBank/DDBJ databases">
        <authorList>
            <person name="Magalhaes I.L.F."/>
            <person name="Oliveira U."/>
            <person name="Santos F.R."/>
            <person name="Vidigal T.H.D.A."/>
            <person name="Brescovit A.D."/>
            <person name="Santos A.J."/>
        </authorList>
    </citation>
    <scope>NUCLEOTIDE SEQUENCE</scope>
    <source>
        <tissue evidence="1">Shoot tissue taken approximately 20 cm above the soil surface</tissue>
    </source>
</reference>
<protein>
    <submittedName>
        <fullName evidence="1">Uncharacterized protein</fullName>
    </submittedName>
</protein>
<evidence type="ECO:0000313" key="1">
    <source>
        <dbReference type="EMBL" id="JAD43725.1"/>
    </source>
</evidence>
<accession>A0A0A9A3Z4</accession>